<comment type="catalytic activity">
    <reaction evidence="12 14">
        <text>Couples ATP hydrolysis with the unwinding of duplex DNA by translocating in the 3'-5' direction.</text>
        <dbReference type="EC" id="5.6.2.4"/>
    </reaction>
</comment>
<dbReference type="GO" id="GO:0003677">
    <property type="term" value="F:DNA binding"/>
    <property type="evidence" value="ECO:0007669"/>
    <property type="project" value="UniProtKB-KW"/>
</dbReference>
<dbReference type="PROSITE" id="PS51192">
    <property type="entry name" value="HELICASE_ATP_BIND_1"/>
    <property type="match status" value="1"/>
</dbReference>
<evidence type="ECO:0000256" key="11">
    <source>
        <dbReference type="ARBA" id="ARBA00023242"/>
    </source>
</evidence>
<comment type="subcellular location">
    <subcellularLocation>
        <location evidence="1 14">Nucleus</location>
    </subcellularLocation>
</comment>
<feature type="domain" description="Helicase ATP-binding" evidence="17">
    <location>
        <begin position="1"/>
        <end position="131"/>
    </location>
</feature>
<comment type="catalytic activity">
    <reaction evidence="13 14">
        <text>ATP + H2O = ADP + phosphate + H(+)</text>
        <dbReference type="Rhea" id="RHEA:13065"/>
        <dbReference type="ChEBI" id="CHEBI:15377"/>
        <dbReference type="ChEBI" id="CHEBI:15378"/>
        <dbReference type="ChEBI" id="CHEBI:30616"/>
        <dbReference type="ChEBI" id="CHEBI:43474"/>
        <dbReference type="ChEBI" id="CHEBI:456216"/>
    </reaction>
</comment>
<evidence type="ECO:0000256" key="13">
    <source>
        <dbReference type="ARBA" id="ARBA00049360"/>
    </source>
</evidence>
<evidence type="ECO:0000313" key="20">
    <source>
        <dbReference type="Proteomes" id="UP000827092"/>
    </source>
</evidence>
<dbReference type="SMART" id="SM00341">
    <property type="entry name" value="HRDC"/>
    <property type="match status" value="1"/>
</dbReference>
<dbReference type="PROSITE" id="PS51194">
    <property type="entry name" value="HELICASE_CTER"/>
    <property type="match status" value="1"/>
</dbReference>
<dbReference type="InterPro" id="IPR032284">
    <property type="entry name" value="RecQ_Zn-bd"/>
</dbReference>
<evidence type="ECO:0000256" key="10">
    <source>
        <dbReference type="ARBA" id="ARBA00023235"/>
    </source>
</evidence>
<evidence type="ECO:0000256" key="15">
    <source>
        <dbReference type="SAM" id="MobiDB-lite"/>
    </source>
</evidence>
<dbReference type="Pfam" id="PF16124">
    <property type="entry name" value="RecQ_Zn_bind"/>
    <property type="match status" value="1"/>
</dbReference>
<dbReference type="SMART" id="SM00956">
    <property type="entry name" value="RQC"/>
    <property type="match status" value="1"/>
</dbReference>
<keyword evidence="3 14" id="KW-0547">Nucleotide-binding</keyword>
<dbReference type="Pfam" id="PF00570">
    <property type="entry name" value="HRDC"/>
    <property type="match status" value="1"/>
</dbReference>
<dbReference type="InterPro" id="IPR001650">
    <property type="entry name" value="Helicase_C-like"/>
</dbReference>
<evidence type="ECO:0000256" key="9">
    <source>
        <dbReference type="ARBA" id="ARBA00023204"/>
    </source>
</evidence>
<dbReference type="Proteomes" id="UP000827092">
    <property type="component" value="Unassembled WGS sequence"/>
</dbReference>
<dbReference type="GO" id="GO:0006260">
    <property type="term" value="P:DNA replication"/>
    <property type="evidence" value="ECO:0007669"/>
    <property type="project" value="InterPro"/>
</dbReference>
<evidence type="ECO:0000256" key="4">
    <source>
        <dbReference type="ARBA" id="ARBA00022763"/>
    </source>
</evidence>
<keyword evidence="20" id="KW-1185">Reference proteome</keyword>
<proteinExistence type="inferred from homology"/>
<dbReference type="InterPro" id="IPR014001">
    <property type="entry name" value="Helicase_ATP-bd"/>
</dbReference>
<gene>
    <name evidence="19" type="ORF">JTE90_018310</name>
</gene>
<dbReference type="FunFam" id="3.40.50.300:FF:000340">
    <property type="entry name" value="Bloom syndrome, RecQ helicase"/>
    <property type="match status" value="1"/>
</dbReference>
<dbReference type="PANTHER" id="PTHR13710">
    <property type="entry name" value="DNA HELICASE RECQ FAMILY MEMBER"/>
    <property type="match status" value="1"/>
</dbReference>
<feature type="domain" description="Helicase C-terminal" evidence="18">
    <location>
        <begin position="154"/>
        <end position="300"/>
    </location>
</feature>
<dbReference type="GO" id="GO:0005524">
    <property type="term" value="F:ATP binding"/>
    <property type="evidence" value="ECO:0007669"/>
    <property type="project" value="UniProtKB-KW"/>
</dbReference>
<keyword evidence="11 14" id="KW-0539">Nucleus</keyword>
<dbReference type="InterPro" id="IPR027417">
    <property type="entry name" value="P-loop_NTPase"/>
</dbReference>
<dbReference type="InterPro" id="IPR036388">
    <property type="entry name" value="WH-like_DNA-bd_sf"/>
</dbReference>
<dbReference type="Gene3D" id="1.10.150.80">
    <property type="entry name" value="HRDC domain"/>
    <property type="match status" value="1"/>
</dbReference>
<dbReference type="FunFam" id="1.10.10.10:FF:000495">
    <property type="entry name" value="RecQ family helicase MusN"/>
    <property type="match status" value="1"/>
</dbReference>
<feature type="domain" description="HRDC" evidence="16">
    <location>
        <begin position="487"/>
        <end position="567"/>
    </location>
</feature>
<dbReference type="InterPro" id="IPR002121">
    <property type="entry name" value="HRDC_dom"/>
</dbReference>
<comment type="caution">
    <text evidence="19">The sequence shown here is derived from an EMBL/GenBank/DDBJ whole genome shotgun (WGS) entry which is preliminary data.</text>
</comment>
<dbReference type="GO" id="GO:0043138">
    <property type="term" value="F:3'-5' DNA helicase activity"/>
    <property type="evidence" value="ECO:0007669"/>
    <property type="project" value="UniProtKB-EC"/>
</dbReference>
<sequence>MDQCQKLTSLDIPACSLTGDVDASTSNNIYRQLSSREPSIKLLYVTPEKISASAKLLSCLENLYSRNMIQRFVIDEAHCVSQWGHDFRPDYKRLKVLREKFSKVPMMALTATATPRVRMDILHQLGMQSPKWFLQSFNRPNLKYEVRPKTGKTVVTDIINLIHSKFKRMCGIVYCLSRNDCESVAQELKKSGISASPYHAGMNNRESVQEDWINDKFKVICATIAFGMGIDKPDVRFVIHHAIPKSIEGYYQESGRAGRDGERSWCILFYCYKDMHRIKRMVMQDNENIHSRGTHFDNLYRMVHYCENKTDCRRVWMLGYFGEIFDKSLCLNDPATACDNCFSKEVFEMCDVTLEAQAIVRCVAKIVDTKKRKNFTLPYIVDIFKGAKTQKIMAAGHDKLELHGKGHRFARGDCERMLRKLVLDQFLHEDLFINKMELAISYIYLGRRAKELMTGNIKVIMPFHKSTKNKPALSVASNLEEEDKEIKQLSEKCYNELIEVSKAIAAERHMHYTNVINIEALRLMSREMPMTEEDMLMIPHVTRAVYEKYGKRFLDVTEKYAAERCVIDAERADNEMLANFEDTDNWSDAEPPSRNPTSSKGQKRKGNYSTKWNSKKQKTTFNKKKWVKGAKGATQSGSKVTKGKRTYNAKPTATTLKAPGFLPMPKTGNKPAARSFLPAPKMTYL</sequence>
<dbReference type="SUPFAM" id="SSF52540">
    <property type="entry name" value="P-loop containing nucleoside triphosphate hydrolases"/>
    <property type="match status" value="2"/>
</dbReference>
<keyword evidence="6 14" id="KW-0347">Helicase</keyword>
<protein>
    <recommendedName>
        <fullName evidence="14">ATP-dependent DNA helicase</fullName>
        <ecNumber evidence="14">5.6.2.4</ecNumber>
    </recommendedName>
</protein>
<dbReference type="Pfam" id="PF00271">
    <property type="entry name" value="Helicase_C"/>
    <property type="match status" value="1"/>
</dbReference>
<evidence type="ECO:0000313" key="19">
    <source>
        <dbReference type="EMBL" id="KAG8182427.1"/>
    </source>
</evidence>
<feature type="region of interest" description="Disordered" evidence="15">
    <location>
        <begin position="581"/>
        <end position="685"/>
    </location>
</feature>
<keyword evidence="9" id="KW-0234">DNA repair</keyword>
<organism evidence="19 20">
    <name type="scientific">Oedothorax gibbosus</name>
    <dbReference type="NCBI Taxonomy" id="931172"/>
    <lineage>
        <taxon>Eukaryota</taxon>
        <taxon>Metazoa</taxon>
        <taxon>Ecdysozoa</taxon>
        <taxon>Arthropoda</taxon>
        <taxon>Chelicerata</taxon>
        <taxon>Arachnida</taxon>
        <taxon>Araneae</taxon>
        <taxon>Araneomorphae</taxon>
        <taxon>Entelegynae</taxon>
        <taxon>Araneoidea</taxon>
        <taxon>Linyphiidae</taxon>
        <taxon>Erigoninae</taxon>
        <taxon>Oedothorax</taxon>
    </lineage>
</organism>
<evidence type="ECO:0000256" key="1">
    <source>
        <dbReference type="ARBA" id="ARBA00004123"/>
    </source>
</evidence>
<evidence type="ECO:0000259" key="17">
    <source>
        <dbReference type="PROSITE" id="PS51192"/>
    </source>
</evidence>
<dbReference type="InterPro" id="IPR010997">
    <property type="entry name" value="HRDC-like_sf"/>
</dbReference>
<dbReference type="EMBL" id="JAFNEN010000463">
    <property type="protein sequence ID" value="KAG8182427.1"/>
    <property type="molecule type" value="Genomic_DNA"/>
</dbReference>
<dbReference type="SUPFAM" id="SSF47819">
    <property type="entry name" value="HRDC-like"/>
    <property type="match status" value="1"/>
</dbReference>
<dbReference type="InterPro" id="IPR044876">
    <property type="entry name" value="HRDC_dom_sf"/>
</dbReference>
<name>A0AAV6UD78_9ARAC</name>
<evidence type="ECO:0000256" key="6">
    <source>
        <dbReference type="ARBA" id="ARBA00022806"/>
    </source>
</evidence>
<dbReference type="PANTHER" id="PTHR13710:SF153">
    <property type="entry name" value="RECQ-LIKE DNA HELICASE BLM"/>
    <property type="match status" value="1"/>
</dbReference>
<evidence type="ECO:0000259" key="18">
    <source>
        <dbReference type="PROSITE" id="PS51194"/>
    </source>
</evidence>
<keyword evidence="8" id="KW-0238">DNA-binding</keyword>
<dbReference type="Gene3D" id="1.10.10.10">
    <property type="entry name" value="Winged helix-like DNA-binding domain superfamily/Winged helix DNA-binding domain"/>
    <property type="match status" value="1"/>
</dbReference>
<keyword evidence="5 14" id="KW-0378">Hydrolase</keyword>
<dbReference type="InterPro" id="IPR004589">
    <property type="entry name" value="DNA_helicase_ATP-dep_RecQ"/>
</dbReference>
<dbReference type="CDD" id="cd18794">
    <property type="entry name" value="SF2_C_RecQ"/>
    <property type="match status" value="1"/>
</dbReference>
<evidence type="ECO:0000256" key="8">
    <source>
        <dbReference type="ARBA" id="ARBA00023125"/>
    </source>
</evidence>
<dbReference type="EC" id="5.6.2.4" evidence="14"/>
<dbReference type="GO" id="GO:0009378">
    <property type="term" value="F:four-way junction helicase activity"/>
    <property type="evidence" value="ECO:0007669"/>
    <property type="project" value="TreeGrafter"/>
</dbReference>
<dbReference type="GO" id="GO:0005737">
    <property type="term" value="C:cytoplasm"/>
    <property type="evidence" value="ECO:0007669"/>
    <property type="project" value="TreeGrafter"/>
</dbReference>
<evidence type="ECO:0000256" key="5">
    <source>
        <dbReference type="ARBA" id="ARBA00022801"/>
    </source>
</evidence>
<dbReference type="SMART" id="SM00490">
    <property type="entry name" value="HELICc"/>
    <property type="match status" value="1"/>
</dbReference>
<evidence type="ECO:0000256" key="14">
    <source>
        <dbReference type="RuleBase" id="RU364117"/>
    </source>
</evidence>
<dbReference type="InterPro" id="IPR018982">
    <property type="entry name" value="RQC_domain"/>
</dbReference>
<dbReference type="GO" id="GO:0016787">
    <property type="term" value="F:hydrolase activity"/>
    <property type="evidence" value="ECO:0007669"/>
    <property type="project" value="UniProtKB-KW"/>
</dbReference>
<keyword evidence="4" id="KW-0227">DNA damage</keyword>
<keyword evidence="7 14" id="KW-0067">ATP-binding</keyword>
<feature type="compositionally biased region" description="Basic residues" evidence="15">
    <location>
        <begin position="613"/>
        <end position="628"/>
    </location>
</feature>
<accession>A0AAV6UD78</accession>
<dbReference type="Pfam" id="PF00270">
    <property type="entry name" value="DEAD"/>
    <property type="match status" value="1"/>
</dbReference>
<keyword evidence="10" id="KW-0413">Isomerase</keyword>
<dbReference type="GO" id="GO:0007131">
    <property type="term" value="P:reciprocal meiotic recombination"/>
    <property type="evidence" value="ECO:0007669"/>
    <property type="project" value="UniProtKB-ARBA"/>
</dbReference>
<dbReference type="GO" id="GO:0000724">
    <property type="term" value="P:double-strand break repair via homologous recombination"/>
    <property type="evidence" value="ECO:0007669"/>
    <property type="project" value="UniProtKB-ARBA"/>
</dbReference>
<evidence type="ECO:0000259" key="16">
    <source>
        <dbReference type="PROSITE" id="PS50967"/>
    </source>
</evidence>
<comment type="similarity">
    <text evidence="2 14">Belongs to the helicase family. RecQ subfamily.</text>
</comment>
<dbReference type="PROSITE" id="PS50967">
    <property type="entry name" value="HRDC"/>
    <property type="match status" value="1"/>
</dbReference>
<dbReference type="Pfam" id="PF09382">
    <property type="entry name" value="RQC"/>
    <property type="match status" value="1"/>
</dbReference>
<dbReference type="Gene3D" id="3.40.50.300">
    <property type="entry name" value="P-loop containing nucleotide triphosphate hydrolases"/>
    <property type="match status" value="2"/>
</dbReference>
<evidence type="ECO:0000256" key="2">
    <source>
        <dbReference type="ARBA" id="ARBA00005446"/>
    </source>
</evidence>
<dbReference type="InterPro" id="IPR011545">
    <property type="entry name" value="DEAD/DEAH_box_helicase_dom"/>
</dbReference>
<reference evidence="19 20" key="1">
    <citation type="journal article" date="2022" name="Nat. Ecol. Evol.">
        <title>A masculinizing supergene underlies an exaggerated male reproductive morph in a spider.</title>
        <authorList>
            <person name="Hendrickx F."/>
            <person name="De Corte Z."/>
            <person name="Sonet G."/>
            <person name="Van Belleghem S.M."/>
            <person name="Kostlbacher S."/>
            <person name="Vangestel C."/>
        </authorList>
    </citation>
    <scope>NUCLEOTIDE SEQUENCE [LARGE SCALE GENOMIC DNA]</scope>
    <source>
        <strain evidence="19">W744_W776</strain>
    </source>
</reference>
<dbReference type="NCBIfam" id="TIGR00614">
    <property type="entry name" value="recQ_fam"/>
    <property type="match status" value="1"/>
</dbReference>
<evidence type="ECO:0000256" key="12">
    <source>
        <dbReference type="ARBA" id="ARBA00034617"/>
    </source>
</evidence>
<evidence type="ECO:0000256" key="3">
    <source>
        <dbReference type="ARBA" id="ARBA00022741"/>
    </source>
</evidence>
<evidence type="ECO:0000256" key="7">
    <source>
        <dbReference type="ARBA" id="ARBA00022840"/>
    </source>
</evidence>
<dbReference type="AlphaFoldDB" id="A0AAV6UD78"/>
<dbReference type="GO" id="GO:0005634">
    <property type="term" value="C:nucleus"/>
    <property type="evidence" value="ECO:0007669"/>
    <property type="project" value="UniProtKB-SubCell"/>
</dbReference>
<dbReference type="GO" id="GO:0005694">
    <property type="term" value="C:chromosome"/>
    <property type="evidence" value="ECO:0007669"/>
    <property type="project" value="TreeGrafter"/>
</dbReference>